<dbReference type="STRING" id="1882918.BCY86_07265"/>
<dbReference type="Proteomes" id="UP000185544">
    <property type="component" value="Chromosome"/>
</dbReference>
<dbReference type="InterPro" id="IPR050153">
    <property type="entry name" value="Metal_Ion_Import_ABC"/>
</dbReference>
<dbReference type="SUPFAM" id="SSF52540">
    <property type="entry name" value="P-loop containing nucleoside triphosphate hydrolases"/>
    <property type="match status" value="1"/>
</dbReference>
<gene>
    <name evidence="3" type="ORF">BCY86_07265</name>
</gene>
<dbReference type="RefSeq" id="WP_075277166.1">
    <property type="nucleotide sequence ID" value="NZ_CP016908.1"/>
</dbReference>
<evidence type="ECO:0000259" key="2">
    <source>
        <dbReference type="PROSITE" id="PS50893"/>
    </source>
</evidence>
<dbReference type="PANTHER" id="PTHR42734:SF18">
    <property type="entry name" value="VITAMIN B12 IMPORT ATP-BINDING PROTEIN BTUD"/>
    <property type="match status" value="1"/>
</dbReference>
<accession>A0A1L6MYG9</accession>
<organism evidence="3 4">
    <name type="scientific">Pajaroellobacter abortibovis</name>
    <dbReference type="NCBI Taxonomy" id="1882918"/>
    <lineage>
        <taxon>Bacteria</taxon>
        <taxon>Pseudomonadati</taxon>
        <taxon>Myxococcota</taxon>
        <taxon>Polyangia</taxon>
        <taxon>Polyangiales</taxon>
        <taxon>Polyangiaceae</taxon>
    </lineage>
</organism>
<reference evidence="3 4" key="1">
    <citation type="submission" date="2016-08" db="EMBL/GenBank/DDBJ databases">
        <title>Identification and validation of antigenic proteins from Pajaroellobacter abortibovis using de-novo genome sequence assembly and reverse vaccinology.</title>
        <authorList>
            <person name="Welly B.T."/>
            <person name="Miller M.R."/>
            <person name="Stott J.L."/>
            <person name="Blanchard M.T."/>
            <person name="Islas-Trejo A.D."/>
            <person name="O'Rourke S.M."/>
            <person name="Young A.E."/>
            <person name="Medrano J.F."/>
            <person name="Van Eenennaam A.L."/>
        </authorList>
    </citation>
    <scope>NUCLEOTIDE SEQUENCE [LARGE SCALE GENOMIC DNA]</scope>
    <source>
        <strain evidence="3 4">BTF92-0548A/99-0131</strain>
    </source>
</reference>
<dbReference type="GO" id="GO:0005524">
    <property type="term" value="F:ATP binding"/>
    <property type="evidence" value="ECO:0007669"/>
    <property type="project" value="InterPro"/>
</dbReference>
<evidence type="ECO:0000313" key="4">
    <source>
        <dbReference type="Proteomes" id="UP000185544"/>
    </source>
</evidence>
<evidence type="ECO:0000256" key="1">
    <source>
        <dbReference type="ARBA" id="ARBA00022448"/>
    </source>
</evidence>
<keyword evidence="4" id="KW-1185">Reference proteome</keyword>
<keyword evidence="1" id="KW-0813">Transport</keyword>
<dbReference type="InterPro" id="IPR027417">
    <property type="entry name" value="P-loop_NTPase"/>
</dbReference>
<dbReference type="PROSITE" id="PS50893">
    <property type="entry name" value="ABC_TRANSPORTER_2"/>
    <property type="match status" value="1"/>
</dbReference>
<dbReference type="EMBL" id="CP016908">
    <property type="protein sequence ID" value="APS00497.1"/>
    <property type="molecule type" value="Genomic_DNA"/>
</dbReference>
<dbReference type="AlphaFoldDB" id="A0A1L6MYG9"/>
<evidence type="ECO:0000313" key="3">
    <source>
        <dbReference type="EMBL" id="APS00497.1"/>
    </source>
</evidence>
<dbReference type="GO" id="GO:0016887">
    <property type="term" value="F:ATP hydrolysis activity"/>
    <property type="evidence" value="ECO:0007669"/>
    <property type="project" value="InterPro"/>
</dbReference>
<dbReference type="PANTHER" id="PTHR42734">
    <property type="entry name" value="METAL TRANSPORT SYSTEM ATP-BINDING PROTEIN TM_0124-RELATED"/>
    <property type="match status" value="1"/>
</dbReference>
<proteinExistence type="predicted"/>
<sequence>MITFNEVTAEGEGASLHHVCCSLQEKEVWATIGGQDDGVALFFSLLAGHTRPQQGSIQKSFSIPHTIPSQRAIAWIPLIHRSTEAMSVEKLLELCSLVREEPLQSPAERLAFLGLSSLLKKRADALSPSEMRGVALSEALTSQIVRLILLEEPYLNVEPHAIAALPSALQHYTQRGGCIISSFSCLQQAHRFTDHHLFFQKGLVYVFSPNQETSPAYPVRFQILSSDPSALLSAVLDEPSLTSITRNYSLILLESEDQLAASAAIQRAVLRSHVEVYSLTSEPILSRMKPPSSQQGHAI</sequence>
<dbReference type="Gene3D" id="3.40.50.300">
    <property type="entry name" value="P-loop containing nucleotide triphosphate hydrolases"/>
    <property type="match status" value="1"/>
</dbReference>
<protein>
    <recommendedName>
        <fullName evidence="2">ABC transporter domain-containing protein</fullName>
    </recommendedName>
</protein>
<dbReference type="KEGG" id="pabo:BCY86_07265"/>
<dbReference type="InterPro" id="IPR003439">
    <property type="entry name" value="ABC_transporter-like_ATP-bd"/>
</dbReference>
<feature type="domain" description="ABC transporter" evidence="2">
    <location>
        <begin position="1"/>
        <end position="226"/>
    </location>
</feature>
<name>A0A1L6MYG9_9BACT</name>